<evidence type="ECO:0000259" key="10">
    <source>
        <dbReference type="Pfam" id="PF19283"/>
    </source>
</evidence>
<dbReference type="InterPro" id="IPR045550">
    <property type="entry name" value="AARE_N"/>
</dbReference>
<dbReference type="InterPro" id="IPR029058">
    <property type="entry name" value="AB_hydrolase_fold"/>
</dbReference>
<protein>
    <recommendedName>
        <fullName evidence="5">acylaminoacyl-peptidase</fullName>
        <ecNumber evidence="5">3.4.19.1</ecNumber>
    </recommendedName>
    <alternativeName>
        <fullName evidence="8">Dipeptidyl-peptidase V</fullName>
    </alternativeName>
</protein>
<dbReference type="EMBL" id="NHTK01001213">
    <property type="protein sequence ID" value="PPR01816.1"/>
    <property type="molecule type" value="Genomic_DNA"/>
</dbReference>
<dbReference type="GO" id="GO:0008242">
    <property type="term" value="F:omega peptidase activity"/>
    <property type="evidence" value="ECO:0007669"/>
    <property type="project" value="UniProtKB-EC"/>
</dbReference>
<feature type="domain" description="Peptidase S9 prolyl oligopeptidase catalytic" evidence="9">
    <location>
        <begin position="535"/>
        <end position="640"/>
    </location>
</feature>
<reference evidence="11 12" key="1">
    <citation type="journal article" date="2018" name="Evol. Lett.">
        <title>Horizontal gene cluster transfer increased hallucinogenic mushroom diversity.</title>
        <authorList>
            <person name="Reynolds H.T."/>
            <person name="Vijayakumar V."/>
            <person name="Gluck-Thaler E."/>
            <person name="Korotkin H.B."/>
            <person name="Matheny P.B."/>
            <person name="Slot J.C."/>
        </authorList>
    </citation>
    <scope>NUCLEOTIDE SEQUENCE [LARGE SCALE GENOMIC DNA]</scope>
    <source>
        <strain evidence="11 12">2629</strain>
    </source>
</reference>
<dbReference type="GO" id="GO:0005737">
    <property type="term" value="C:cytoplasm"/>
    <property type="evidence" value="ECO:0007669"/>
    <property type="project" value="UniProtKB-SubCell"/>
</dbReference>
<evidence type="ECO:0000256" key="6">
    <source>
        <dbReference type="ARBA" id="ARBA00022490"/>
    </source>
</evidence>
<evidence type="ECO:0000313" key="12">
    <source>
        <dbReference type="Proteomes" id="UP000284842"/>
    </source>
</evidence>
<comment type="similarity">
    <text evidence="3">Belongs to the peptidase S9C family.</text>
</comment>
<organism evidence="11 12">
    <name type="scientific">Panaeolus cyanescens</name>
    <dbReference type="NCBI Taxonomy" id="181874"/>
    <lineage>
        <taxon>Eukaryota</taxon>
        <taxon>Fungi</taxon>
        <taxon>Dikarya</taxon>
        <taxon>Basidiomycota</taxon>
        <taxon>Agaricomycotina</taxon>
        <taxon>Agaricomycetes</taxon>
        <taxon>Agaricomycetidae</taxon>
        <taxon>Agaricales</taxon>
        <taxon>Agaricineae</taxon>
        <taxon>Galeropsidaceae</taxon>
        <taxon>Panaeolus</taxon>
    </lineage>
</organism>
<name>A0A409YFM4_9AGAR</name>
<dbReference type="InParanoid" id="A0A409YFM4"/>
<dbReference type="Gene3D" id="3.40.50.1820">
    <property type="entry name" value="alpha/beta hydrolase"/>
    <property type="match status" value="1"/>
</dbReference>
<dbReference type="PANTHER" id="PTHR42776">
    <property type="entry name" value="SERINE PEPTIDASE S9 FAMILY MEMBER"/>
    <property type="match status" value="1"/>
</dbReference>
<comment type="caution">
    <text evidence="11">The sequence shown here is derived from an EMBL/GenBank/DDBJ whole genome shotgun (WGS) entry which is preliminary data.</text>
</comment>
<dbReference type="GO" id="GO:0004252">
    <property type="term" value="F:serine-type endopeptidase activity"/>
    <property type="evidence" value="ECO:0007669"/>
    <property type="project" value="TreeGrafter"/>
</dbReference>
<dbReference type="SUPFAM" id="SSF53474">
    <property type="entry name" value="alpha/beta-Hydrolases"/>
    <property type="match status" value="1"/>
</dbReference>
<keyword evidence="6" id="KW-0963">Cytoplasm</keyword>
<comment type="subunit">
    <text evidence="4">Homotetramer.</text>
</comment>
<dbReference type="Pfam" id="PF19283">
    <property type="entry name" value="APEH_N"/>
    <property type="match status" value="1"/>
</dbReference>
<accession>A0A409YFM4</accession>
<dbReference type="Proteomes" id="UP000284842">
    <property type="component" value="Unassembled WGS sequence"/>
</dbReference>
<dbReference type="EC" id="3.4.19.1" evidence="5"/>
<evidence type="ECO:0000256" key="3">
    <source>
        <dbReference type="ARBA" id="ARBA00010040"/>
    </source>
</evidence>
<evidence type="ECO:0000256" key="4">
    <source>
        <dbReference type="ARBA" id="ARBA00011881"/>
    </source>
</evidence>
<gene>
    <name evidence="11" type="ORF">CVT24_001680</name>
</gene>
<evidence type="ECO:0000256" key="2">
    <source>
        <dbReference type="ARBA" id="ARBA00004496"/>
    </source>
</evidence>
<proteinExistence type="inferred from homology"/>
<evidence type="ECO:0000259" key="9">
    <source>
        <dbReference type="Pfam" id="PF00326"/>
    </source>
</evidence>
<keyword evidence="12" id="KW-1185">Reference proteome</keyword>
<comment type="subcellular location">
    <subcellularLocation>
        <location evidence="2">Cytoplasm</location>
    </subcellularLocation>
</comment>
<feature type="domain" description="Acylamino-acid-releasing enzyme N-terminal" evidence="10">
    <location>
        <begin position="189"/>
        <end position="458"/>
    </location>
</feature>
<sequence>MRLYSGGLRAAPIKRLFGTNAQIPAQKSRAEVYTELAEIPIPVSARFRNAGKKSNATEVEVTCVVRDHLQNLKRTKLKTIRFLGGQNLDHESSALTDLEDVVLQATSPSQQIRAVFKVVKKDAKETRRLIELWKDGLLIRSLDVTGTHGDFYTDDHLSSFSISPFENALVYTAEQNPPSPDNPFEFYKFNPDFGEGLAGKKSPSLFILRWNAKDMTPSNILGPVRLDTPSNIRFGQATFSPLCEDTLYATGYELTTDGRALGLRGCFNRPSGIWKLDLASEPLEDPNTTPISVSASKITPSHLSCRSPRTFFQGSDAKLLWLSAATGGPHLSTDSIQTTNITTSAPVRIETLSDVVDEPQSGEFPGLYAPCNLPTQPVLRNGTSDPLIVTYSQWGSRMTVVGISSATGTVRDLTPDDCGQHFSWNVLATDGESRVLATRSNLGVPYELMLGTMDEHGEMLWKVLDRPILSVKVQEALATVQTKIIPIPGRVPVETIVTQSTLFTDGKTTPPCITWPHGGPHASASTEFYPLITALVLEGYTVSQPNYTGSLGYGDKFVRALLGKCGTLDVEDCIASAEHLISLGISEKGPGKQLVTGGSHGGFLTGHLIGQYPTFFSAAVLRNAVTSATNTTTTDIPDWYFSEFGLQYELSSSVPTSRSSARGDERPHEAPLSMPIITTSMYDALYHASPISKVDNVCIPVLILTGAEDRRVAPSHSVEYYHALKAKAAAYLQSKGSSPHNGGDKGGLSVELLVFKGEGHSLDGVETSRVNFEVIKQWFGRVRK</sequence>
<evidence type="ECO:0000256" key="5">
    <source>
        <dbReference type="ARBA" id="ARBA00012917"/>
    </source>
</evidence>
<feature type="domain" description="Peptidase S9 prolyl oligopeptidase catalytic" evidence="9">
    <location>
        <begin position="686"/>
        <end position="781"/>
    </location>
</feature>
<dbReference type="GO" id="GO:0006508">
    <property type="term" value="P:proteolysis"/>
    <property type="evidence" value="ECO:0007669"/>
    <property type="project" value="InterPro"/>
</dbReference>
<dbReference type="InterPro" id="IPR001375">
    <property type="entry name" value="Peptidase_S9_cat"/>
</dbReference>
<keyword evidence="7" id="KW-0378">Hydrolase</keyword>
<evidence type="ECO:0000313" key="11">
    <source>
        <dbReference type="EMBL" id="PPR01816.1"/>
    </source>
</evidence>
<dbReference type="Pfam" id="PF00326">
    <property type="entry name" value="Peptidase_S9"/>
    <property type="match status" value="2"/>
</dbReference>
<dbReference type="AlphaFoldDB" id="A0A409YFM4"/>
<dbReference type="PANTHER" id="PTHR42776:SF4">
    <property type="entry name" value="ACYLAMINO-ACID-RELEASING ENZYME"/>
    <property type="match status" value="1"/>
</dbReference>
<comment type="catalytic activity">
    <reaction evidence="1">
        <text>Cleavage of an N-acetyl or N-formyl amino acid from the N-terminus of a polypeptide.</text>
        <dbReference type="EC" id="3.4.19.1"/>
    </reaction>
</comment>
<evidence type="ECO:0000256" key="1">
    <source>
        <dbReference type="ARBA" id="ARBA00000721"/>
    </source>
</evidence>
<dbReference type="STRING" id="181874.A0A409YFM4"/>
<evidence type="ECO:0000256" key="7">
    <source>
        <dbReference type="ARBA" id="ARBA00022801"/>
    </source>
</evidence>
<evidence type="ECO:0000256" key="8">
    <source>
        <dbReference type="ARBA" id="ARBA00032829"/>
    </source>
</evidence>
<dbReference type="OrthoDB" id="43744at2759"/>